<dbReference type="EMBL" id="GBXM01067705">
    <property type="protein sequence ID" value="JAH40872.1"/>
    <property type="molecule type" value="Transcribed_RNA"/>
</dbReference>
<name>A0A0E9SI03_ANGAN</name>
<organism evidence="1">
    <name type="scientific">Anguilla anguilla</name>
    <name type="common">European freshwater eel</name>
    <name type="synonym">Muraena anguilla</name>
    <dbReference type="NCBI Taxonomy" id="7936"/>
    <lineage>
        <taxon>Eukaryota</taxon>
        <taxon>Metazoa</taxon>
        <taxon>Chordata</taxon>
        <taxon>Craniata</taxon>
        <taxon>Vertebrata</taxon>
        <taxon>Euteleostomi</taxon>
        <taxon>Actinopterygii</taxon>
        <taxon>Neopterygii</taxon>
        <taxon>Teleostei</taxon>
        <taxon>Anguilliformes</taxon>
        <taxon>Anguillidae</taxon>
        <taxon>Anguilla</taxon>
    </lineage>
</organism>
<accession>A0A0E9SI03</accession>
<proteinExistence type="predicted"/>
<dbReference type="AlphaFoldDB" id="A0A0E9SI03"/>
<sequence>MKLQQQVHLISCRGAFL</sequence>
<reference evidence="1" key="2">
    <citation type="journal article" date="2015" name="Fish Shellfish Immunol.">
        <title>Early steps in the European eel (Anguilla anguilla)-Vibrio vulnificus interaction in the gills: Role of the RtxA13 toxin.</title>
        <authorList>
            <person name="Callol A."/>
            <person name="Pajuelo D."/>
            <person name="Ebbesson L."/>
            <person name="Teles M."/>
            <person name="MacKenzie S."/>
            <person name="Amaro C."/>
        </authorList>
    </citation>
    <scope>NUCLEOTIDE SEQUENCE</scope>
</reference>
<reference evidence="1" key="1">
    <citation type="submission" date="2014-11" db="EMBL/GenBank/DDBJ databases">
        <authorList>
            <person name="Amaro Gonzalez C."/>
        </authorList>
    </citation>
    <scope>NUCLEOTIDE SEQUENCE</scope>
</reference>
<evidence type="ECO:0000313" key="1">
    <source>
        <dbReference type="EMBL" id="JAH40872.1"/>
    </source>
</evidence>
<protein>
    <submittedName>
        <fullName evidence="1">Uncharacterized protein</fullName>
    </submittedName>
</protein>